<dbReference type="CDD" id="cd00865">
    <property type="entry name" value="PEBP_bact_arch"/>
    <property type="match status" value="1"/>
</dbReference>
<dbReference type="RefSeq" id="WP_373655933.1">
    <property type="nucleotide sequence ID" value="NZ_JBGUAW010000006.1"/>
</dbReference>
<dbReference type="InterPro" id="IPR036610">
    <property type="entry name" value="PEBP-like_sf"/>
</dbReference>
<accession>A0ABV4TV13</accession>
<dbReference type="Proteomes" id="UP001575181">
    <property type="component" value="Unassembled WGS sequence"/>
</dbReference>
<dbReference type="InterPro" id="IPR005247">
    <property type="entry name" value="YbhB_YbcL/LppC-like"/>
</dbReference>
<evidence type="ECO:0000313" key="1">
    <source>
        <dbReference type="EMBL" id="MFA9461147.1"/>
    </source>
</evidence>
<dbReference type="InterPro" id="IPR008914">
    <property type="entry name" value="PEBP"/>
</dbReference>
<dbReference type="NCBIfam" id="TIGR00481">
    <property type="entry name" value="YbhB/YbcL family Raf kinase inhibitor-like protein"/>
    <property type="match status" value="1"/>
</dbReference>
<dbReference type="SUPFAM" id="SSF49777">
    <property type="entry name" value="PEBP-like"/>
    <property type="match status" value="1"/>
</dbReference>
<keyword evidence="1" id="KW-0649">Protein kinase inhibitor</keyword>
<proteinExistence type="predicted"/>
<name>A0ABV4TV13_9GAMM</name>
<organism evidence="1 2">
    <name type="scientific">Thiohalorhabdus methylotrophus</name>
    <dbReference type="NCBI Taxonomy" id="3242694"/>
    <lineage>
        <taxon>Bacteria</taxon>
        <taxon>Pseudomonadati</taxon>
        <taxon>Pseudomonadota</taxon>
        <taxon>Gammaproteobacteria</taxon>
        <taxon>Thiohalorhabdales</taxon>
        <taxon>Thiohalorhabdaceae</taxon>
        <taxon>Thiohalorhabdus</taxon>
    </lineage>
</organism>
<sequence>MAMQLCSEAFGTRDSIPVVNACAGADQSPPLRWEGAPEGTHSFGVICHDPDAPEGAFTHWAVFDIPADTGYLEEGHGTHRYHLRIFALAVPHLEVEDGAGVPEVERAAQAHVLGEARLIATFER</sequence>
<dbReference type="EMBL" id="JBGUAW010000006">
    <property type="protein sequence ID" value="MFA9461147.1"/>
    <property type="molecule type" value="Genomic_DNA"/>
</dbReference>
<keyword evidence="2" id="KW-1185">Reference proteome</keyword>
<protein>
    <submittedName>
        <fullName evidence="1">YbhB/YbcL family Raf kinase inhibitor-like protein</fullName>
    </submittedName>
</protein>
<comment type="caution">
    <text evidence="1">The sequence shown here is derived from an EMBL/GenBank/DDBJ whole genome shotgun (WGS) entry which is preliminary data.</text>
</comment>
<reference evidence="1 2" key="1">
    <citation type="submission" date="2024-08" db="EMBL/GenBank/DDBJ databases">
        <title>Whole-genome sequencing of halo(alkali)philic microorganisms from hypersaline lakes.</title>
        <authorList>
            <person name="Sorokin D.Y."/>
            <person name="Merkel A.Y."/>
            <person name="Messina E."/>
            <person name="Yakimov M."/>
        </authorList>
    </citation>
    <scope>NUCLEOTIDE SEQUENCE [LARGE SCALE GENOMIC DNA]</scope>
    <source>
        <strain evidence="1 2">Cl-TMA</strain>
    </source>
</reference>
<dbReference type="Gene3D" id="3.90.280.10">
    <property type="entry name" value="PEBP-like"/>
    <property type="match status" value="2"/>
</dbReference>
<evidence type="ECO:0000313" key="2">
    <source>
        <dbReference type="Proteomes" id="UP001575181"/>
    </source>
</evidence>
<dbReference type="Pfam" id="PF01161">
    <property type="entry name" value="PBP"/>
    <property type="match status" value="1"/>
</dbReference>
<gene>
    <name evidence="1" type="ORF">ACERLL_09955</name>
</gene>
<dbReference type="GO" id="GO:0004860">
    <property type="term" value="F:protein kinase inhibitor activity"/>
    <property type="evidence" value="ECO:0007669"/>
    <property type="project" value="UniProtKB-KW"/>
</dbReference>